<sequence>MGRNRKLRARRASSSGSENRQDRPRARSPTSCSDDGEYGETPKEDSAFAYADQKGPSPASDTKHLDLLPYPLPALDVTLLLKQRSAASTEYEASTGTTLWLSSQILVCYLIANKVKLARSDRSRCRESPDAPRAIELGSGTGMLALVLARLGFETLATDIEPALSQVLRPNLSDNAEALRLAAAASPKGYSNAFMTPRSACLDWTQCPATSDPGTAQAERRPHTTRHEVVQLCAARWAAQLCKDAQVPPPWSLILSTDTLYHPPLIAPFWWTVKALVLASRAAAHSNVDSHDSSPPPTRPGADKTRDPVVLIALERRDSSLIDEALQVGRHHGFHLKQVSQRTLRKAVDAHLGAYWERGAWEGVEVWSCALQ</sequence>
<feature type="region of interest" description="Disordered" evidence="1">
    <location>
        <begin position="1"/>
        <end position="65"/>
    </location>
</feature>
<evidence type="ECO:0000256" key="1">
    <source>
        <dbReference type="SAM" id="MobiDB-lite"/>
    </source>
</evidence>
<organism evidence="2 3">
    <name type="scientific">Ceraceosorus guamensis</name>
    <dbReference type="NCBI Taxonomy" id="1522189"/>
    <lineage>
        <taxon>Eukaryota</taxon>
        <taxon>Fungi</taxon>
        <taxon>Dikarya</taxon>
        <taxon>Basidiomycota</taxon>
        <taxon>Ustilaginomycotina</taxon>
        <taxon>Exobasidiomycetes</taxon>
        <taxon>Ceraceosorales</taxon>
        <taxon>Ceraceosoraceae</taxon>
        <taxon>Ceraceosorus</taxon>
    </lineage>
</organism>
<evidence type="ECO:0000313" key="2">
    <source>
        <dbReference type="EMBL" id="PWN41022.1"/>
    </source>
</evidence>
<dbReference type="Pfam" id="PF10294">
    <property type="entry name" value="Methyltransf_16"/>
    <property type="match status" value="1"/>
</dbReference>
<dbReference type="GO" id="GO:0005634">
    <property type="term" value="C:nucleus"/>
    <property type="evidence" value="ECO:0007669"/>
    <property type="project" value="TreeGrafter"/>
</dbReference>
<dbReference type="GeneID" id="37036262"/>
<gene>
    <name evidence="2" type="ORF">IE81DRAFT_325027</name>
</gene>
<protein>
    <recommendedName>
        <fullName evidence="4">S-adenosyl-L-methionine-dependent methyltransferase</fullName>
    </recommendedName>
</protein>
<dbReference type="RefSeq" id="XP_025368182.1">
    <property type="nucleotide sequence ID" value="XM_025514392.1"/>
</dbReference>
<dbReference type="GO" id="GO:0005737">
    <property type="term" value="C:cytoplasm"/>
    <property type="evidence" value="ECO:0007669"/>
    <property type="project" value="TreeGrafter"/>
</dbReference>
<dbReference type="InterPro" id="IPR019410">
    <property type="entry name" value="Methyltransf_16"/>
</dbReference>
<dbReference type="Proteomes" id="UP000245783">
    <property type="component" value="Unassembled WGS sequence"/>
</dbReference>
<reference evidence="2 3" key="1">
    <citation type="journal article" date="2018" name="Mol. Biol. Evol.">
        <title>Broad Genomic Sampling Reveals a Smut Pathogenic Ancestry of the Fungal Clade Ustilaginomycotina.</title>
        <authorList>
            <person name="Kijpornyongpan T."/>
            <person name="Mondo S.J."/>
            <person name="Barry K."/>
            <person name="Sandor L."/>
            <person name="Lee J."/>
            <person name="Lipzen A."/>
            <person name="Pangilinan J."/>
            <person name="LaButti K."/>
            <person name="Hainaut M."/>
            <person name="Henrissat B."/>
            <person name="Grigoriev I.V."/>
            <person name="Spatafora J.W."/>
            <person name="Aime M.C."/>
        </authorList>
    </citation>
    <scope>NUCLEOTIDE SEQUENCE [LARGE SCALE GENOMIC DNA]</scope>
    <source>
        <strain evidence="2 3">MCA 4658</strain>
    </source>
</reference>
<evidence type="ECO:0008006" key="4">
    <source>
        <dbReference type="Google" id="ProtNLM"/>
    </source>
</evidence>
<dbReference type="InParanoid" id="A0A316VU32"/>
<feature type="region of interest" description="Disordered" evidence="1">
    <location>
        <begin position="286"/>
        <end position="306"/>
    </location>
</feature>
<dbReference type="OrthoDB" id="194386at2759"/>
<dbReference type="PANTHER" id="PTHR14614:SF162">
    <property type="entry name" value="EXPRESSED PROTEIN"/>
    <property type="match status" value="1"/>
</dbReference>
<feature type="compositionally biased region" description="Basic residues" evidence="1">
    <location>
        <begin position="1"/>
        <end position="11"/>
    </location>
</feature>
<name>A0A316VU32_9BASI</name>
<accession>A0A316VU32</accession>
<dbReference type="InterPro" id="IPR029063">
    <property type="entry name" value="SAM-dependent_MTases_sf"/>
</dbReference>
<dbReference type="PANTHER" id="PTHR14614">
    <property type="entry name" value="HEPATOCELLULAR CARCINOMA-ASSOCIATED ANTIGEN"/>
    <property type="match status" value="1"/>
</dbReference>
<dbReference type="EMBL" id="KZ819401">
    <property type="protein sequence ID" value="PWN41022.1"/>
    <property type="molecule type" value="Genomic_DNA"/>
</dbReference>
<proteinExistence type="predicted"/>
<dbReference type="SUPFAM" id="SSF53335">
    <property type="entry name" value="S-adenosyl-L-methionine-dependent methyltransferases"/>
    <property type="match status" value="1"/>
</dbReference>
<dbReference type="AlphaFoldDB" id="A0A316VU32"/>
<evidence type="ECO:0000313" key="3">
    <source>
        <dbReference type="Proteomes" id="UP000245783"/>
    </source>
</evidence>
<keyword evidence="3" id="KW-1185">Reference proteome</keyword>
<dbReference type="GO" id="GO:0008757">
    <property type="term" value="F:S-adenosylmethionine-dependent methyltransferase activity"/>
    <property type="evidence" value="ECO:0007669"/>
    <property type="project" value="UniProtKB-ARBA"/>
</dbReference>
<dbReference type="Gene3D" id="3.40.50.150">
    <property type="entry name" value="Vaccinia Virus protein VP39"/>
    <property type="match status" value="1"/>
</dbReference>
<dbReference type="STRING" id="1522189.A0A316VU32"/>